<gene>
    <name evidence="3" type="ORF">FCULG_00009040</name>
</gene>
<feature type="region of interest" description="Disordered" evidence="2">
    <location>
        <begin position="172"/>
        <end position="204"/>
    </location>
</feature>
<evidence type="ECO:0000256" key="2">
    <source>
        <dbReference type="SAM" id="MobiDB-lite"/>
    </source>
</evidence>
<dbReference type="OrthoDB" id="5094237at2759"/>
<comment type="caution">
    <text evidence="3">The sequence shown here is derived from an EMBL/GenBank/DDBJ whole genome shotgun (WGS) entry which is preliminary data.</text>
</comment>
<feature type="region of interest" description="Disordered" evidence="2">
    <location>
        <begin position="294"/>
        <end position="320"/>
    </location>
</feature>
<feature type="region of interest" description="Disordered" evidence="2">
    <location>
        <begin position="461"/>
        <end position="491"/>
    </location>
</feature>
<keyword evidence="1" id="KW-0175">Coiled coil</keyword>
<protein>
    <submittedName>
        <fullName evidence="3">Uncharacterized protein</fullName>
    </submittedName>
</protein>
<evidence type="ECO:0000313" key="4">
    <source>
        <dbReference type="Proteomes" id="UP000241587"/>
    </source>
</evidence>
<dbReference type="OMA" id="CQLRAEY"/>
<accession>A0A2T4GHM2</accession>
<evidence type="ECO:0000313" key="3">
    <source>
        <dbReference type="EMBL" id="PTD03076.1"/>
    </source>
</evidence>
<feature type="compositionally biased region" description="Low complexity" evidence="2">
    <location>
        <begin position="180"/>
        <end position="196"/>
    </location>
</feature>
<sequence>MCYYEQTRWTCGYWSWGSFRQHCTKKYRVGETCGLKLVYETKFEPGLCRLCQQNEKWQRRYDKIHRDIQRWERDTNRTAAIEQARRQMDEVANQIHRMRDCTTKYSGGSKSTVNHASSEVVKDSVMGTDNDPGAAGVTTDEIQPISPLTTIPPDAPVFFGDPTQGSFRVYRDDLDDDLSSDGSGSCMSSSTAPTSVSGGGGPEQREANDAFIDLLYNTVELRKLIHPSLYGKEMDRKRLVGKLRKLLKVLGQDLEAEIRSSESERVGLFFKKSSRQLSSEIIIGLSKEERGYEERVSRDKEVDPVSEEDELVESDSGDEADIRPNMPGLNSLIASTNSFYAFITRLIDFVDPSFEARLKRLAESKTKEMNGSDIRHITEVVSELSYSKPKTITLSAHGGISWIGKSMASLRAALPDEWDWWPLNEPRLQPLPNCVCGDIRREVVPKTFARGVIKIREQTLPMSSPPCTAPPEFSMADTKPSPTPSGSHSLHIYPQNSMQDPTPFSRTSIVSDALPVTISMPSTSRYIMFFVNSGGLQLRPIESKSLCNEQLFCQLRAEYRQAKGWFKTWFGLMTFSHCDFHQVGLGP</sequence>
<dbReference type="EMBL" id="PVEM01000016">
    <property type="protein sequence ID" value="PTD03076.1"/>
    <property type="molecule type" value="Genomic_DNA"/>
</dbReference>
<name>A0A2T4GHM2_FUSCU</name>
<feature type="compositionally biased region" description="Acidic residues" evidence="2">
    <location>
        <begin position="304"/>
        <end position="319"/>
    </location>
</feature>
<evidence type="ECO:0000256" key="1">
    <source>
        <dbReference type="SAM" id="Coils"/>
    </source>
</evidence>
<dbReference type="AlphaFoldDB" id="A0A2T4GHM2"/>
<organism evidence="3 4">
    <name type="scientific">Fusarium culmorum</name>
    <dbReference type="NCBI Taxonomy" id="5516"/>
    <lineage>
        <taxon>Eukaryota</taxon>
        <taxon>Fungi</taxon>
        <taxon>Dikarya</taxon>
        <taxon>Ascomycota</taxon>
        <taxon>Pezizomycotina</taxon>
        <taxon>Sordariomycetes</taxon>
        <taxon>Hypocreomycetidae</taxon>
        <taxon>Hypocreales</taxon>
        <taxon>Nectriaceae</taxon>
        <taxon>Fusarium</taxon>
    </lineage>
</organism>
<keyword evidence="4" id="KW-1185">Reference proteome</keyword>
<feature type="coiled-coil region" evidence="1">
    <location>
        <begin position="54"/>
        <end position="101"/>
    </location>
</feature>
<feature type="compositionally biased region" description="Basic and acidic residues" evidence="2">
    <location>
        <begin position="294"/>
        <end position="303"/>
    </location>
</feature>
<reference evidence="3 4" key="1">
    <citation type="submission" date="2018-02" db="EMBL/GenBank/DDBJ databases">
        <title>Fusarium culmorum secondary metabolites in fungal-bacterial-plant interactions.</title>
        <authorList>
            <person name="Schmidt R."/>
        </authorList>
    </citation>
    <scope>NUCLEOTIDE SEQUENCE [LARGE SCALE GENOMIC DNA]</scope>
    <source>
        <strain evidence="3 4">PV</strain>
    </source>
</reference>
<proteinExistence type="predicted"/>
<dbReference type="Proteomes" id="UP000241587">
    <property type="component" value="Unassembled WGS sequence"/>
</dbReference>